<feature type="compositionally biased region" description="Polar residues" evidence="1">
    <location>
        <begin position="309"/>
        <end position="336"/>
    </location>
</feature>
<feature type="region of interest" description="Disordered" evidence="1">
    <location>
        <begin position="226"/>
        <end position="419"/>
    </location>
</feature>
<evidence type="ECO:0000256" key="2">
    <source>
        <dbReference type="SAM" id="SignalP"/>
    </source>
</evidence>
<keyword evidence="2" id="KW-0732">Signal</keyword>
<dbReference type="EMBL" id="PDXD01000037">
    <property type="protein sequence ID" value="RYN70856.1"/>
    <property type="molecule type" value="Genomic_DNA"/>
</dbReference>
<feature type="chain" id="PRO_5020804937" evidence="2">
    <location>
        <begin position="19"/>
        <end position="813"/>
    </location>
</feature>
<name>A0A4Q4N509_ALTAL</name>
<feature type="compositionally biased region" description="Polar residues" evidence="1">
    <location>
        <begin position="346"/>
        <end position="358"/>
    </location>
</feature>
<feature type="compositionally biased region" description="Low complexity" evidence="1">
    <location>
        <begin position="359"/>
        <end position="382"/>
    </location>
</feature>
<feature type="region of interest" description="Disordered" evidence="1">
    <location>
        <begin position="609"/>
        <end position="813"/>
    </location>
</feature>
<gene>
    <name evidence="3" type="ORF">AA0117_g10152</name>
</gene>
<feature type="signal peptide" evidence="2">
    <location>
        <begin position="1"/>
        <end position="18"/>
    </location>
</feature>
<evidence type="ECO:0000256" key="1">
    <source>
        <dbReference type="SAM" id="MobiDB-lite"/>
    </source>
</evidence>
<accession>A0A4Q4N509</accession>
<feature type="compositionally biased region" description="Polar residues" evidence="1">
    <location>
        <begin position="410"/>
        <end position="419"/>
    </location>
</feature>
<feature type="compositionally biased region" description="Polar residues" evidence="1">
    <location>
        <begin position="249"/>
        <end position="286"/>
    </location>
</feature>
<protein>
    <submittedName>
        <fullName evidence="3">Uncharacterized protein</fullName>
    </submittedName>
</protein>
<evidence type="ECO:0000313" key="4">
    <source>
        <dbReference type="Proteomes" id="UP000291422"/>
    </source>
</evidence>
<dbReference type="AlphaFoldDB" id="A0A4Q4N509"/>
<feature type="compositionally biased region" description="Low complexity" evidence="1">
    <location>
        <begin position="230"/>
        <end position="242"/>
    </location>
</feature>
<proteinExistence type="predicted"/>
<dbReference type="VEuPathDB" id="FungiDB:CC77DRAFT_559677"/>
<evidence type="ECO:0000313" key="3">
    <source>
        <dbReference type="EMBL" id="RYN70856.1"/>
    </source>
</evidence>
<feature type="compositionally biased region" description="Polar residues" evidence="1">
    <location>
        <begin position="108"/>
        <end position="117"/>
    </location>
</feature>
<sequence>MKLLPNILTLSSSTCALAFDLALAAAVEDKGRTTPTITKTFYHTEVRRLHTSYDSDIGRSKRTMSNESTSFSIERVSEREHYRLASSISTEYLRLETLSGEKPKVSRGSVTGESVISDTRRDRPASSTDATKHDHNLNYEFHTVDKRSNNLYNLRVDLAPEGYISVYMSNSTAYEFCENQVEQDPPKTRELHLAVLDATKTVTIPVHGEAAAGFCLEFRKVEDIDDSKNSKATANVTTTASSTKEKTTRILTTEKMSGSTSTLSKHTSSQALASETDSDTFSTTKTRNSHNDETRDSSGMSKSKKRSSTLISSLDTESITPASAADESSQSGTKSFASEPDKDTLETPSSILNPTRTGSTIPDVSDPDTSTSQPPKTKSKTSSAKEPKDTSADPELTPSPKATPLALPTGATQTSSKENVFTMSSMNTWYPYISEYIKTAEDTASTADGTEKDSITTATSVNGAARLGRRAASIATRQAGGARRAAESTRDGSMQYTSDYSWMGTGGTVSTPRLYNSGIASATASRNAGVRRYGSPFVWWRRDGRGWLTGGFDGRIGRRGLAEDAGQEKKGFFDIAIDDEGDVGAEKPIRVSTEVKGAEGAIIATKLAVKQQGGGDADENGLVEDGSSEKGEEAELEEETVVGEETEPEEAVNEDGDGNEEPTSTDDEDTAPTTSVSADANEEPTSTKKKPTEDDEATPTNDADQDTSTKDDDDAPADDHADQPDNDTSTPSSKKPKSTSPSATSNADTSTPPKTKPKSESPNTTSPIPSLPPGVSFIFPSAIPQATAPLPTPPPAPTGTGTHLHPTMREVYN</sequence>
<feature type="region of interest" description="Disordered" evidence="1">
    <location>
        <begin position="103"/>
        <end position="134"/>
    </location>
</feature>
<feature type="compositionally biased region" description="Basic and acidic residues" evidence="1">
    <location>
        <begin position="118"/>
        <end position="134"/>
    </location>
</feature>
<organism evidence="3 4">
    <name type="scientific">Alternaria alternata</name>
    <name type="common">Alternaria rot fungus</name>
    <name type="synonym">Torula alternata</name>
    <dbReference type="NCBI Taxonomy" id="5599"/>
    <lineage>
        <taxon>Eukaryota</taxon>
        <taxon>Fungi</taxon>
        <taxon>Dikarya</taxon>
        <taxon>Ascomycota</taxon>
        <taxon>Pezizomycotina</taxon>
        <taxon>Dothideomycetes</taxon>
        <taxon>Pleosporomycetidae</taxon>
        <taxon>Pleosporales</taxon>
        <taxon>Pleosporineae</taxon>
        <taxon>Pleosporaceae</taxon>
        <taxon>Alternaria</taxon>
        <taxon>Alternaria sect. Alternaria</taxon>
        <taxon>Alternaria alternata complex</taxon>
    </lineage>
</organism>
<dbReference type="Proteomes" id="UP000291422">
    <property type="component" value="Unassembled WGS sequence"/>
</dbReference>
<reference evidence="4" key="1">
    <citation type="journal article" date="2019" name="bioRxiv">
        <title>Genomics, evolutionary history and diagnostics of the Alternaria alternata species group including apple and Asian pear pathotypes.</title>
        <authorList>
            <person name="Armitage A.D."/>
            <person name="Cockerton H.M."/>
            <person name="Sreenivasaprasad S."/>
            <person name="Woodhall J.W."/>
            <person name="Lane C.R."/>
            <person name="Harrison R.J."/>
            <person name="Clarkson J.P."/>
        </authorList>
    </citation>
    <scope>NUCLEOTIDE SEQUENCE [LARGE SCALE GENOMIC DNA]</scope>
    <source>
        <strain evidence="4">FERA 1177</strain>
    </source>
</reference>
<feature type="compositionally biased region" description="Acidic residues" evidence="1">
    <location>
        <begin position="634"/>
        <end position="670"/>
    </location>
</feature>
<comment type="caution">
    <text evidence="3">The sequence shown here is derived from an EMBL/GenBank/DDBJ whole genome shotgun (WGS) entry which is preliminary data.</text>
</comment>
<feature type="compositionally biased region" description="Low complexity" evidence="1">
    <location>
        <begin position="726"/>
        <end position="742"/>
    </location>
</feature>